<evidence type="ECO:0000313" key="1">
    <source>
        <dbReference type="EMBL" id="CBH96161.1"/>
    </source>
</evidence>
<dbReference type="AlphaFoldDB" id="E6PMK9"/>
<dbReference type="EMBL" id="CABM01000021">
    <property type="protein sequence ID" value="CBH96161.1"/>
    <property type="molecule type" value="Genomic_DNA"/>
</dbReference>
<dbReference type="GO" id="GO:0016301">
    <property type="term" value="F:kinase activity"/>
    <property type="evidence" value="ECO:0007669"/>
    <property type="project" value="UniProtKB-KW"/>
</dbReference>
<dbReference type="GO" id="GO:0016773">
    <property type="term" value="F:phosphotransferase activity, alcohol group as acceptor"/>
    <property type="evidence" value="ECO:0007669"/>
    <property type="project" value="InterPro"/>
</dbReference>
<dbReference type="InterPro" id="IPR043129">
    <property type="entry name" value="ATPase_NBD"/>
</dbReference>
<dbReference type="EC" id="2.7.1.-" evidence="1"/>
<keyword evidence="1" id="KW-0808">Transferase</keyword>
<dbReference type="PANTHER" id="PTHR30605:SF0">
    <property type="entry name" value="ANHYDRO-N-ACETYLMURAMIC ACID KINASE"/>
    <property type="match status" value="1"/>
</dbReference>
<protein>
    <submittedName>
        <fullName evidence="1">Anhydro-N-acetylmuramic acid kinase (AnhMurNAc kinase)</fullName>
        <ecNumber evidence="1">2.7.1.-</ecNumber>
    </submittedName>
</protein>
<accession>E6PMK9</accession>
<dbReference type="SUPFAM" id="SSF53067">
    <property type="entry name" value="Actin-like ATPase domain"/>
    <property type="match status" value="1"/>
</dbReference>
<dbReference type="Pfam" id="PF03702">
    <property type="entry name" value="AnmK"/>
    <property type="match status" value="1"/>
</dbReference>
<dbReference type="InterPro" id="IPR005338">
    <property type="entry name" value="Anhydro_N_Ac-Mur_kinase"/>
</dbReference>
<dbReference type="GO" id="GO:0005524">
    <property type="term" value="F:ATP binding"/>
    <property type="evidence" value="ECO:0007669"/>
    <property type="project" value="InterPro"/>
</dbReference>
<dbReference type="PANTHER" id="PTHR30605">
    <property type="entry name" value="ANHYDRO-N-ACETYLMURAMIC ACID KINASE"/>
    <property type="match status" value="1"/>
</dbReference>
<sequence>MAQPHGSQLTQLMQFTIGLMSGTSLDGVDGVVLQLPKAQAVQAVHTGPVPQHAAQVAAPPLRVLSHAHRPFPAALRTELAALNQAGADEIHRTHLAAVQLSTLYAEVVADLLRATGLQAAQIAAIGAHGQTVRHRPDCGYTVQINAPALLAERCGIAVVADFRSRDMAAGGQGAPLVPAFHRAVFWQPEEALAVLNLGGIANLTLIDTEGHTTGFDSGPANALLDAWALRHLGQDYDANGTWAASGAVLPGLLQALLADAHFQAAPPKSTGRDHFQLQWLELAMHAAPMAEHAAAPQDVQATLAELTAQSAAQALHHHLPAAKTLLVCGGGAFNADLMRRLRAQLPGVDVLASSTRGLPPQQVEAAAFAWLAAQTLAGLPGNVPEVTGARGLRVLGAIYPA</sequence>
<comment type="caution">
    <text evidence="1">The sequence shown here is derived from an EMBL/GenBank/DDBJ whole genome shotgun (WGS) entry which is preliminary data.</text>
</comment>
<reference evidence="1" key="1">
    <citation type="submission" date="2009-10" db="EMBL/GenBank/DDBJ databases">
        <title>Diversity of trophic interactions inside an arsenic-rich microbial ecosystem.</title>
        <authorList>
            <person name="Bertin P.N."/>
            <person name="Heinrich-Salmeron A."/>
            <person name="Pelletier E."/>
            <person name="Goulhen-Chollet F."/>
            <person name="Arsene-Ploetze F."/>
            <person name="Gallien S."/>
            <person name="Calteau A."/>
            <person name="Vallenet D."/>
            <person name="Casiot C."/>
            <person name="Chane-Woon-Ming B."/>
            <person name="Giloteaux L."/>
            <person name="Barakat M."/>
            <person name="Bonnefoy V."/>
            <person name="Bruneel O."/>
            <person name="Chandler M."/>
            <person name="Cleiss J."/>
            <person name="Duran R."/>
            <person name="Elbaz-Poulichet F."/>
            <person name="Fonknechten N."/>
            <person name="Lauga B."/>
            <person name="Mornico D."/>
            <person name="Ortet P."/>
            <person name="Schaeffer C."/>
            <person name="Siguier P."/>
            <person name="Alexander Thil Smith A."/>
            <person name="Van Dorsselaer A."/>
            <person name="Weissenbach J."/>
            <person name="Medigue C."/>
            <person name="Le Paslier D."/>
        </authorList>
    </citation>
    <scope>NUCLEOTIDE SEQUENCE</scope>
</reference>
<keyword evidence="1" id="KW-0418">Kinase</keyword>
<gene>
    <name evidence="1" type="primary">anmK</name>
    <name evidence="1" type="ORF">CARN2_1151</name>
</gene>
<name>E6PMK9_9ZZZZ</name>
<dbReference type="GO" id="GO:0009254">
    <property type="term" value="P:peptidoglycan turnover"/>
    <property type="evidence" value="ECO:0007669"/>
    <property type="project" value="InterPro"/>
</dbReference>
<dbReference type="HAMAP" id="MF_01270">
    <property type="entry name" value="AnhMurNAc_kinase"/>
    <property type="match status" value="1"/>
</dbReference>
<dbReference type="GO" id="GO:0006040">
    <property type="term" value="P:amino sugar metabolic process"/>
    <property type="evidence" value="ECO:0007669"/>
    <property type="project" value="InterPro"/>
</dbReference>
<dbReference type="NCBIfam" id="NF007139">
    <property type="entry name" value="PRK09585.1-3"/>
    <property type="match status" value="1"/>
</dbReference>
<organism evidence="1">
    <name type="scientific">mine drainage metagenome</name>
    <dbReference type="NCBI Taxonomy" id="410659"/>
    <lineage>
        <taxon>unclassified sequences</taxon>
        <taxon>metagenomes</taxon>
        <taxon>ecological metagenomes</taxon>
    </lineage>
</organism>
<proteinExistence type="inferred from homology"/>
<dbReference type="Gene3D" id="3.30.420.40">
    <property type="match status" value="2"/>
</dbReference>